<dbReference type="FunFam" id="3.10.110.10:FF:000072">
    <property type="entry name" value="Ubiquitin-conjugating enzyme E2 W"/>
    <property type="match status" value="1"/>
</dbReference>
<evidence type="ECO:0000313" key="5">
    <source>
        <dbReference type="Proteomes" id="UP000236621"/>
    </source>
</evidence>
<feature type="region of interest" description="Disordered" evidence="2">
    <location>
        <begin position="25"/>
        <end position="47"/>
    </location>
</feature>
<feature type="compositionally biased region" description="Polar residues" evidence="2">
    <location>
        <begin position="25"/>
        <end position="37"/>
    </location>
</feature>
<dbReference type="InterPro" id="IPR016135">
    <property type="entry name" value="UBQ-conjugating_enzyme/RWD"/>
</dbReference>
<dbReference type="InterPro" id="IPR000608">
    <property type="entry name" value="UBC"/>
</dbReference>
<dbReference type="CDD" id="cd23808">
    <property type="entry name" value="UBCc_UBE2W"/>
    <property type="match status" value="1"/>
</dbReference>
<dbReference type="OrthoDB" id="406833at2759"/>
<reference evidence="4 5" key="1">
    <citation type="submission" date="2017-08" db="EMBL/GenBank/DDBJ databases">
        <title>Harnessing the power of phylogenomics to disentangle the directionality and signatures of interkingdom host jumping in the parasitic fungal genus Tolypocladium.</title>
        <authorList>
            <person name="Quandt C.A."/>
            <person name="Patterson W."/>
            <person name="Spatafora J.W."/>
        </authorList>
    </citation>
    <scope>NUCLEOTIDE SEQUENCE [LARGE SCALE GENOMIC DNA]</scope>
    <source>
        <strain evidence="4 5">CBS 113982</strain>
    </source>
</reference>
<organism evidence="4 5">
    <name type="scientific">Tolypocladium capitatum</name>
    <dbReference type="NCBI Taxonomy" id="45235"/>
    <lineage>
        <taxon>Eukaryota</taxon>
        <taxon>Fungi</taxon>
        <taxon>Dikarya</taxon>
        <taxon>Ascomycota</taxon>
        <taxon>Pezizomycotina</taxon>
        <taxon>Sordariomycetes</taxon>
        <taxon>Hypocreomycetidae</taxon>
        <taxon>Hypocreales</taxon>
        <taxon>Ophiocordycipitaceae</taxon>
        <taxon>Tolypocladium</taxon>
    </lineage>
</organism>
<evidence type="ECO:0000313" key="4">
    <source>
        <dbReference type="EMBL" id="PNY22307.1"/>
    </source>
</evidence>
<protein>
    <submittedName>
        <fullName evidence="4">Ubiquitin-conjugating enzyme E2 W</fullName>
    </submittedName>
</protein>
<dbReference type="STRING" id="45235.A0A2K3Q418"/>
<evidence type="ECO:0000256" key="1">
    <source>
        <dbReference type="ARBA" id="ARBA00022786"/>
    </source>
</evidence>
<accession>A0A2K3Q418</accession>
<gene>
    <name evidence="4" type="ORF">TCAP_07166</name>
</gene>
<dbReference type="Proteomes" id="UP000236621">
    <property type="component" value="Unassembled WGS sequence"/>
</dbReference>
<dbReference type="InterPro" id="IPR050113">
    <property type="entry name" value="Ub_conjugating_enzyme"/>
</dbReference>
<dbReference type="AlphaFoldDB" id="A0A2K3Q418"/>
<keyword evidence="5" id="KW-1185">Reference proteome</keyword>
<dbReference type="PANTHER" id="PTHR24067">
    <property type="entry name" value="UBIQUITIN-CONJUGATING ENZYME E2"/>
    <property type="match status" value="1"/>
</dbReference>
<evidence type="ECO:0000259" key="3">
    <source>
        <dbReference type="PROSITE" id="PS50127"/>
    </source>
</evidence>
<dbReference type="SUPFAM" id="SSF54495">
    <property type="entry name" value="UBC-like"/>
    <property type="match status" value="1"/>
</dbReference>
<proteinExistence type="predicted"/>
<dbReference type="SMART" id="SM00212">
    <property type="entry name" value="UBCc"/>
    <property type="match status" value="1"/>
</dbReference>
<dbReference type="EMBL" id="NRSZ01001201">
    <property type="protein sequence ID" value="PNY22307.1"/>
    <property type="molecule type" value="Genomic_DNA"/>
</dbReference>
<evidence type="ECO:0000256" key="2">
    <source>
        <dbReference type="SAM" id="MobiDB-lite"/>
    </source>
</evidence>
<dbReference type="Gene3D" id="3.10.110.10">
    <property type="entry name" value="Ubiquitin Conjugating Enzyme"/>
    <property type="match status" value="1"/>
</dbReference>
<name>A0A2K3Q418_9HYPO</name>
<dbReference type="Pfam" id="PF00179">
    <property type="entry name" value="UQ_con"/>
    <property type="match status" value="1"/>
</dbReference>
<comment type="caution">
    <text evidence="4">The sequence shown here is derived from an EMBL/GenBank/DDBJ whole genome shotgun (WGS) entry which is preliminary data.</text>
</comment>
<feature type="domain" description="UBC core" evidence="3">
    <location>
        <begin position="5"/>
        <end position="182"/>
    </location>
</feature>
<keyword evidence="1" id="KW-0833">Ubl conjugation pathway</keyword>
<sequence>MAAPLREKRVAKERQKVRLCTSPVTDLSSFGSPRLTTSPPPQIDKHGLPPGIELVDGDNLREWLLDIRVLDNNPIYQGQTYRLRFQFPQAYPIEPPEVTFEEKPNRPIPIHPHIYSNGIICLDLLGSQGWSPVQSAESVCMSIQSMLTSNTSNERPQGDAEFVMLNRRRPRDIQFVYHDDTV</sequence>
<dbReference type="PROSITE" id="PS50127">
    <property type="entry name" value="UBC_2"/>
    <property type="match status" value="1"/>
</dbReference>